<evidence type="ECO:0000259" key="1">
    <source>
        <dbReference type="Pfam" id="PF09861"/>
    </source>
</evidence>
<dbReference type="InterPro" id="IPR048520">
    <property type="entry name" value="LarA_C"/>
</dbReference>
<protein>
    <submittedName>
        <fullName evidence="3">Nickel-dependent lactate racemase</fullName>
    </submittedName>
</protein>
<keyword evidence="4" id="KW-1185">Reference proteome</keyword>
<accession>A0A4R2KTZ5</accession>
<evidence type="ECO:0000259" key="2">
    <source>
        <dbReference type="Pfam" id="PF21113"/>
    </source>
</evidence>
<dbReference type="InterPro" id="IPR018657">
    <property type="entry name" value="LarA-like_N"/>
</dbReference>
<dbReference type="Gene3D" id="3.40.50.11440">
    <property type="match status" value="1"/>
</dbReference>
<dbReference type="GO" id="GO:0050043">
    <property type="term" value="F:lactate racemase activity"/>
    <property type="evidence" value="ECO:0007669"/>
    <property type="project" value="InterPro"/>
</dbReference>
<dbReference type="AlphaFoldDB" id="A0A4R2KTZ5"/>
<dbReference type="Pfam" id="PF21113">
    <property type="entry name" value="LarA_C"/>
    <property type="match status" value="1"/>
</dbReference>
<dbReference type="PANTHER" id="PTHR33171">
    <property type="entry name" value="LAR_N DOMAIN-CONTAINING PROTEIN"/>
    <property type="match status" value="1"/>
</dbReference>
<dbReference type="Pfam" id="PF09861">
    <property type="entry name" value="Lar_N"/>
    <property type="match status" value="1"/>
</dbReference>
<dbReference type="OrthoDB" id="9770545at2"/>
<dbReference type="Gene3D" id="3.90.226.30">
    <property type="match status" value="1"/>
</dbReference>
<feature type="domain" description="Lactate racemase C-terminal" evidence="2">
    <location>
        <begin position="281"/>
        <end position="421"/>
    </location>
</feature>
<dbReference type="InterPro" id="IPR048068">
    <property type="entry name" value="LarA-like"/>
</dbReference>
<dbReference type="EMBL" id="SLWV01000012">
    <property type="protein sequence ID" value="TCO74586.1"/>
    <property type="molecule type" value="Genomic_DNA"/>
</dbReference>
<dbReference type="InterPro" id="IPR043166">
    <property type="entry name" value="LarA-like_C"/>
</dbReference>
<comment type="caution">
    <text evidence="3">The sequence shown here is derived from an EMBL/GenBank/DDBJ whole genome shotgun (WGS) entry which is preliminary data.</text>
</comment>
<dbReference type="NCBIfam" id="NF033504">
    <property type="entry name" value="Ni_dep_LarA"/>
    <property type="match status" value="1"/>
</dbReference>
<dbReference type="InterPro" id="IPR047926">
    <property type="entry name" value="Ni_dep_LarA"/>
</dbReference>
<proteinExistence type="predicted"/>
<sequence length="429" mass="47576">MKRVNMKYGNTTIDVSIRMDNLLGVIESNKTCSHKTEEEVVIDALKNPIGSNPLGEIVQKGEKICIVISDITRAWQKMNFYLAFIVDELNEAGIEDRDIIFLCATGSHRKQTKEEHRILLGEKLAQRFEVIDHNALDQEQLVFLGKTSFGTPVRLNKLAVEADHVLLTGAIVFHDLAGFGGGRKSILPGIACYESIMANHALALNEKVGGGSNPSVRCGNVKTNPIHLDMIEATNFLKPSFLFNVIIDGDGHIIKAVAGGYIKAHEMGQKMVEQMDGVSIKEKADLVIASAGGYPKDINLYQATKTLSNAKEAVKNGGNIIILSECIEGVGNEDVRQIIEDYENNVERECAVREEFSVAKYIGYDMAQTAKRFQIIFVSDLDPDLMKKIHIQVVKTVEEALTRVYKEKGENLKAYFIPYGANTLPKYKQ</sequence>
<reference evidence="3 4" key="1">
    <citation type="submission" date="2019-03" db="EMBL/GenBank/DDBJ databases">
        <title>Genomic Encyclopedia of Type Strains, Phase IV (KMG-IV): sequencing the most valuable type-strain genomes for metagenomic binning, comparative biology and taxonomic classification.</title>
        <authorList>
            <person name="Goeker M."/>
        </authorList>
    </citation>
    <scope>NUCLEOTIDE SEQUENCE [LARGE SCALE GENOMIC DNA]</scope>
    <source>
        <strain evidence="3 4">DSM 102940</strain>
    </source>
</reference>
<dbReference type="RefSeq" id="WP_132245313.1">
    <property type="nucleotide sequence ID" value="NZ_SLWV01000012.1"/>
</dbReference>
<evidence type="ECO:0000313" key="3">
    <source>
        <dbReference type="EMBL" id="TCO74586.1"/>
    </source>
</evidence>
<gene>
    <name evidence="3" type="ORF">EV214_11265</name>
</gene>
<dbReference type="PANTHER" id="PTHR33171:SF17">
    <property type="entry name" value="LARA-LIKE N-TERMINAL DOMAIN-CONTAINING PROTEIN"/>
    <property type="match status" value="1"/>
</dbReference>
<name>A0A4R2KTZ5_9FIRM</name>
<evidence type="ECO:0000313" key="4">
    <source>
        <dbReference type="Proteomes" id="UP000294919"/>
    </source>
</evidence>
<feature type="domain" description="LarA-like N-terminal" evidence="1">
    <location>
        <begin position="8"/>
        <end position="206"/>
    </location>
</feature>
<dbReference type="Proteomes" id="UP000294919">
    <property type="component" value="Unassembled WGS sequence"/>
</dbReference>
<organism evidence="3 4">
    <name type="scientific">Marinisporobacter balticus</name>
    <dbReference type="NCBI Taxonomy" id="2018667"/>
    <lineage>
        <taxon>Bacteria</taxon>
        <taxon>Bacillati</taxon>
        <taxon>Bacillota</taxon>
        <taxon>Clostridia</taxon>
        <taxon>Peptostreptococcales</taxon>
        <taxon>Thermotaleaceae</taxon>
        <taxon>Marinisporobacter</taxon>
    </lineage>
</organism>